<dbReference type="AlphaFoldDB" id="A0A0A9EH23"/>
<accession>A0A0A9EH23</accession>
<sequence length="30" mass="3322">MDRKAIFFISCCLSGVLSHLGDIADFEFEG</sequence>
<name>A0A0A9EH23_ARUDO</name>
<protein>
    <submittedName>
        <fullName evidence="1">Uncharacterized protein</fullName>
    </submittedName>
</protein>
<proteinExistence type="predicted"/>
<organism evidence="1">
    <name type="scientific">Arundo donax</name>
    <name type="common">Giant reed</name>
    <name type="synonym">Donax arundinaceus</name>
    <dbReference type="NCBI Taxonomy" id="35708"/>
    <lineage>
        <taxon>Eukaryota</taxon>
        <taxon>Viridiplantae</taxon>
        <taxon>Streptophyta</taxon>
        <taxon>Embryophyta</taxon>
        <taxon>Tracheophyta</taxon>
        <taxon>Spermatophyta</taxon>
        <taxon>Magnoliopsida</taxon>
        <taxon>Liliopsida</taxon>
        <taxon>Poales</taxon>
        <taxon>Poaceae</taxon>
        <taxon>PACMAD clade</taxon>
        <taxon>Arundinoideae</taxon>
        <taxon>Arundineae</taxon>
        <taxon>Arundo</taxon>
    </lineage>
</organism>
<reference evidence="1" key="2">
    <citation type="journal article" date="2015" name="Data Brief">
        <title>Shoot transcriptome of the giant reed, Arundo donax.</title>
        <authorList>
            <person name="Barrero R.A."/>
            <person name="Guerrero F.D."/>
            <person name="Moolhuijzen P."/>
            <person name="Goolsby J.A."/>
            <person name="Tidwell J."/>
            <person name="Bellgard S.E."/>
            <person name="Bellgard M.I."/>
        </authorList>
    </citation>
    <scope>NUCLEOTIDE SEQUENCE</scope>
    <source>
        <tissue evidence="1">Shoot tissue taken approximately 20 cm above the soil surface</tissue>
    </source>
</reference>
<dbReference type="EMBL" id="GBRH01200775">
    <property type="protein sequence ID" value="JAD97120.1"/>
    <property type="molecule type" value="Transcribed_RNA"/>
</dbReference>
<reference evidence="1" key="1">
    <citation type="submission" date="2014-09" db="EMBL/GenBank/DDBJ databases">
        <authorList>
            <person name="Magalhaes I.L.F."/>
            <person name="Oliveira U."/>
            <person name="Santos F.R."/>
            <person name="Vidigal T.H.D.A."/>
            <person name="Brescovit A.D."/>
            <person name="Santos A.J."/>
        </authorList>
    </citation>
    <scope>NUCLEOTIDE SEQUENCE</scope>
    <source>
        <tissue evidence="1">Shoot tissue taken approximately 20 cm above the soil surface</tissue>
    </source>
</reference>
<evidence type="ECO:0000313" key="1">
    <source>
        <dbReference type="EMBL" id="JAD97120.1"/>
    </source>
</evidence>